<dbReference type="Proteomes" id="UP000318578">
    <property type="component" value="Unassembled WGS sequence"/>
</dbReference>
<dbReference type="InterPro" id="IPR025331">
    <property type="entry name" value="TNT"/>
</dbReference>
<comment type="caution">
    <text evidence="2">The sequence shown here is derived from an EMBL/GenBank/DDBJ whole genome shotgun (WGS) entry which is preliminary data.</text>
</comment>
<proteinExistence type="predicted"/>
<keyword evidence="3" id="KW-1185">Reference proteome</keyword>
<accession>A0A557ZN97</accession>
<sequence>SPPQAPPPALTEGYDPLAGLHERDWDRRFLAGMREDIPEYAWPPGELYPEGGHEPGEPELLAEGTLLDRFGGVHGRVFAPDGTLYVKRSLPPSALRGEYRRYRVLREVPMWTAVSAPWFGQSGGGIRYRAVYSADELVTMGYLALEEGE</sequence>
<feature type="non-terminal residue" evidence="2">
    <location>
        <position position="1"/>
    </location>
</feature>
<evidence type="ECO:0000259" key="1">
    <source>
        <dbReference type="Pfam" id="PF14021"/>
    </source>
</evidence>
<dbReference type="OrthoDB" id="4745173at2"/>
<dbReference type="InterPro" id="IPR053024">
    <property type="entry name" value="Fungal_surface_NADase"/>
</dbReference>
<dbReference type="AlphaFoldDB" id="A0A557ZN97"/>
<name>A0A557ZN97_9PSEU</name>
<dbReference type="GO" id="GO:0050135">
    <property type="term" value="F:NADP+ nucleosidase activity"/>
    <property type="evidence" value="ECO:0007669"/>
    <property type="project" value="InterPro"/>
</dbReference>
<dbReference type="RefSeq" id="WP_144646172.1">
    <property type="nucleotide sequence ID" value="NZ_VJZA01000164.1"/>
</dbReference>
<reference evidence="2 3" key="1">
    <citation type="submission" date="2019-07" db="EMBL/GenBank/DDBJ databases">
        <title>New species of Amycolatopsis and Streptomyces.</title>
        <authorList>
            <person name="Duangmal K."/>
            <person name="Teo W.F.A."/>
            <person name="Lipun K."/>
        </authorList>
    </citation>
    <scope>NUCLEOTIDE SEQUENCE [LARGE SCALE GENOMIC DNA]</scope>
    <source>
        <strain evidence="2 3">JCM 30562</strain>
    </source>
</reference>
<gene>
    <name evidence="2" type="ORF">FNH06_38985</name>
</gene>
<feature type="domain" description="TNT" evidence="1">
    <location>
        <begin position="61"/>
        <end position="144"/>
    </location>
</feature>
<dbReference type="EMBL" id="VJZA01000164">
    <property type="protein sequence ID" value="TVT13499.1"/>
    <property type="molecule type" value="Genomic_DNA"/>
</dbReference>
<evidence type="ECO:0000313" key="2">
    <source>
        <dbReference type="EMBL" id="TVT13499.1"/>
    </source>
</evidence>
<evidence type="ECO:0000313" key="3">
    <source>
        <dbReference type="Proteomes" id="UP000318578"/>
    </source>
</evidence>
<dbReference type="PANTHER" id="PTHR42059:SF1">
    <property type="entry name" value="TNT DOMAIN-CONTAINING PROTEIN"/>
    <property type="match status" value="1"/>
</dbReference>
<dbReference type="Pfam" id="PF14021">
    <property type="entry name" value="TNT"/>
    <property type="match status" value="1"/>
</dbReference>
<dbReference type="PANTHER" id="PTHR42059">
    <property type="entry name" value="TNT DOMAIN-CONTAINING PROTEIN"/>
    <property type="match status" value="1"/>
</dbReference>
<organism evidence="2 3">
    <name type="scientific">Amycolatopsis acidiphila</name>
    <dbReference type="NCBI Taxonomy" id="715473"/>
    <lineage>
        <taxon>Bacteria</taxon>
        <taxon>Bacillati</taxon>
        <taxon>Actinomycetota</taxon>
        <taxon>Actinomycetes</taxon>
        <taxon>Pseudonocardiales</taxon>
        <taxon>Pseudonocardiaceae</taxon>
        <taxon>Amycolatopsis</taxon>
    </lineage>
</organism>
<protein>
    <submittedName>
        <fullName evidence="2">DUF4237 domain-containing protein</fullName>
    </submittedName>
</protein>